<reference evidence="1" key="2">
    <citation type="submission" date="2023-04" db="EMBL/GenBank/DDBJ databases">
        <title>Paracnuella aquatica gen. nov., sp. nov., a member of the family Chitinophagaceae isolated from a hot spring.</title>
        <authorList>
            <person name="Wang C."/>
        </authorList>
    </citation>
    <scope>NUCLEOTIDE SEQUENCE</scope>
    <source>
        <strain evidence="1">LB-8</strain>
    </source>
</reference>
<organism evidence="1 2">
    <name type="scientific">Paraflavisolibacter caeni</name>
    <dbReference type="NCBI Taxonomy" id="2982496"/>
    <lineage>
        <taxon>Bacteria</taxon>
        <taxon>Pseudomonadati</taxon>
        <taxon>Bacteroidota</taxon>
        <taxon>Chitinophagia</taxon>
        <taxon>Chitinophagales</taxon>
        <taxon>Chitinophagaceae</taxon>
        <taxon>Paraflavisolibacter</taxon>
    </lineage>
</organism>
<proteinExistence type="predicted"/>
<dbReference type="EMBL" id="JAOTIF010000006">
    <property type="protein sequence ID" value="MCU7549493.1"/>
    <property type="molecule type" value="Genomic_DNA"/>
</dbReference>
<dbReference type="AlphaFoldDB" id="A0A9X2XNS3"/>
<reference evidence="1" key="1">
    <citation type="submission" date="2022-09" db="EMBL/GenBank/DDBJ databases">
        <authorList>
            <person name="Yuan C."/>
            <person name="Ke Z."/>
        </authorList>
    </citation>
    <scope>NUCLEOTIDE SEQUENCE</scope>
    <source>
        <strain evidence="1">LB-8</strain>
    </source>
</reference>
<gene>
    <name evidence="1" type="ORF">OCK74_10230</name>
</gene>
<keyword evidence="2" id="KW-1185">Reference proteome</keyword>
<evidence type="ECO:0000313" key="2">
    <source>
        <dbReference type="Proteomes" id="UP001155483"/>
    </source>
</evidence>
<evidence type="ECO:0000313" key="1">
    <source>
        <dbReference type="EMBL" id="MCU7549493.1"/>
    </source>
</evidence>
<protein>
    <submittedName>
        <fullName evidence="1">Uncharacterized protein</fullName>
    </submittedName>
</protein>
<dbReference type="Proteomes" id="UP001155483">
    <property type="component" value="Unassembled WGS sequence"/>
</dbReference>
<sequence length="75" mass="8594">MAHTKTVQFVGGPLDGKTREIASDVTSYELDQPPPPEDLHSGEMPVGFFPPFHRYVYEESPENRNVFIIRKHEHS</sequence>
<dbReference type="RefSeq" id="WP_279296937.1">
    <property type="nucleotide sequence ID" value="NZ_JAOTIF010000006.1"/>
</dbReference>
<name>A0A9X2XNS3_9BACT</name>
<comment type="caution">
    <text evidence="1">The sequence shown here is derived from an EMBL/GenBank/DDBJ whole genome shotgun (WGS) entry which is preliminary data.</text>
</comment>
<accession>A0A9X2XNS3</accession>